<evidence type="ECO:0000313" key="1">
    <source>
        <dbReference type="EMBL" id="ODS00027.1"/>
    </source>
</evidence>
<proteinExistence type="predicted"/>
<evidence type="ECO:0000313" key="2">
    <source>
        <dbReference type="Proteomes" id="UP000094472"/>
    </source>
</evidence>
<name>A0A1E3W4F6_9HYPH</name>
<gene>
    <name evidence="1" type="ORF">AUC69_07925</name>
</gene>
<dbReference type="Pfam" id="PF11994">
    <property type="entry name" value="DUF3489"/>
    <property type="match status" value="1"/>
</dbReference>
<organism evidence="1 2">
    <name type="scientific">Methyloceanibacter superfactus</name>
    <dbReference type="NCBI Taxonomy" id="1774969"/>
    <lineage>
        <taxon>Bacteria</taxon>
        <taxon>Pseudomonadati</taxon>
        <taxon>Pseudomonadota</taxon>
        <taxon>Alphaproteobacteria</taxon>
        <taxon>Hyphomicrobiales</taxon>
        <taxon>Hyphomicrobiaceae</taxon>
        <taxon>Methyloceanibacter</taxon>
    </lineage>
</organism>
<sequence length="62" mass="6843">MLRRQSGVTIDDVVAKTGWQTHSVRGFFSGLVRKKLNLPLVSEVGKDGMRRYHIASVASSKA</sequence>
<dbReference type="InterPro" id="IPR021880">
    <property type="entry name" value="DUF3489"/>
</dbReference>
<keyword evidence="2" id="KW-1185">Reference proteome</keyword>
<accession>A0A1E3W4F6</accession>
<comment type="caution">
    <text evidence="1">The sequence shown here is derived from an EMBL/GenBank/DDBJ whole genome shotgun (WGS) entry which is preliminary data.</text>
</comment>
<dbReference type="AlphaFoldDB" id="A0A1E3W4F6"/>
<evidence type="ECO:0008006" key="3">
    <source>
        <dbReference type="Google" id="ProtNLM"/>
    </source>
</evidence>
<dbReference type="Proteomes" id="UP000094472">
    <property type="component" value="Unassembled WGS sequence"/>
</dbReference>
<protein>
    <recommendedName>
        <fullName evidence="3">DUF3489 domain-containing protein</fullName>
    </recommendedName>
</protein>
<dbReference type="EMBL" id="LPWF01000015">
    <property type="protein sequence ID" value="ODS00027.1"/>
    <property type="molecule type" value="Genomic_DNA"/>
</dbReference>
<dbReference type="STRING" id="1774969.AUC69_07925"/>
<reference evidence="1 2" key="1">
    <citation type="journal article" date="2016" name="Environ. Microbiol.">
        <title>New Methyloceanibacter diversity from North Sea sediments includes methanotroph containing solely the soluble methane monooxygenase.</title>
        <authorList>
            <person name="Vekeman B."/>
            <person name="Kerckhof F.M."/>
            <person name="Cremers G."/>
            <person name="de Vos P."/>
            <person name="Vandamme P."/>
            <person name="Boon N."/>
            <person name="Op den Camp H.J."/>
            <person name="Heylen K."/>
        </authorList>
    </citation>
    <scope>NUCLEOTIDE SEQUENCE [LARGE SCALE GENOMIC DNA]</scope>
    <source>
        <strain evidence="1 2">R-67175</strain>
    </source>
</reference>